<dbReference type="InterPro" id="IPR013087">
    <property type="entry name" value="Znf_C2H2_type"/>
</dbReference>
<feature type="region of interest" description="Disordered" evidence="2">
    <location>
        <begin position="216"/>
        <end position="236"/>
    </location>
</feature>
<dbReference type="PROSITE" id="PS00028">
    <property type="entry name" value="ZINC_FINGER_C2H2_1"/>
    <property type="match status" value="1"/>
</dbReference>
<gene>
    <name evidence="4" type="ORF">TCE0_033r09724</name>
</gene>
<proteinExistence type="predicted"/>
<sequence length="253" mass="28652">MDHRFASSMPFNSIDSLNNDLDQSFHIDTVPTMPYKGLHSTQSFDIMPALSNSISHSGPVHPISTYNYTSVPAGTKQGPASVPQVALLDNSTIAPFQHNGYHHHLQEALMPSSGHLYDKHCYQDEGWMQFAFSAIDSKLNDVHNNENNSLQSSDQYNVSPPIEATPSKKCEWKGCTFPRPFRRDAELMRHIKTIHIARDAYKCPVCRKGFGRKDRMEDHRRTHTHNHALGGKTLVSQNTRQAVRELDVPYLRS</sequence>
<name>A0A6V8HK87_TALPI</name>
<feature type="domain" description="C2H2-type" evidence="3">
    <location>
        <begin position="201"/>
        <end position="228"/>
    </location>
</feature>
<evidence type="ECO:0000259" key="3">
    <source>
        <dbReference type="PROSITE" id="PS50157"/>
    </source>
</evidence>
<dbReference type="GO" id="GO:0008270">
    <property type="term" value="F:zinc ion binding"/>
    <property type="evidence" value="ECO:0007669"/>
    <property type="project" value="UniProtKB-KW"/>
</dbReference>
<keyword evidence="5" id="KW-1185">Reference proteome</keyword>
<evidence type="ECO:0000313" key="5">
    <source>
        <dbReference type="Proteomes" id="UP000053095"/>
    </source>
</evidence>
<dbReference type="Proteomes" id="UP000053095">
    <property type="component" value="Unassembled WGS sequence"/>
</dbReference>
<evidence type="ECO:0000256" key="2">
    <source>
        <dbReference type="SAM" id="MobiDB-lite"/>
    </source>
</evidence>
<dbReference type="SUPFAM" id="SSF57667">
    <property type="entry name" value="beta-beta-alpha zinc fingers"/>
    <property type="match status" value="1"/>
</dbReference>
<dbReference type="Pfam" id="PF00096">
    <property type="entry name" value="zf-C2H2"/>
    <property type="match status" value="1"/>
</dbReference>
<organism evidence="4 5">
    <name type="scientific">Talaromyces pinophilus</name>
    <name type="common">Penicillium pinophilum</name>
    <dbReference type="NCBI Taxonomy" id="128442"/>
    <lineage>
        <taxon>Eukaryota</taxon>
        <taxon>Fungi</taxon>
        <taxon>Dikarya</taxon>
        <taxon>Ascomycota</taxon>
        <taxon>Pezizomycotina</taxon>
        <taxon>Eurotiomycetes</taxon>
        <taxon>Eurotiomycetidae</taxon>
        <taxon>Eurotiales</taxon>
        <taxon>Trichocomaceae</taxon>
        <taxon>Talaromyces</taxon>
        <taxon>Talaromyces sect. Talaromyces</taxon>
    </lineage>
</organism>
<comment type="caution">
    <text evidence="4">The sequence shown here is derived from an EMBL/GenBank/DDBJ whole genome shotgun (WGS) entry which is preliminary data.</text>
</comment>
<evidence type="ECO:0000256" key="1">
    <source>
        <dbReference type="PROSITE-ProRule" id="PRU00042"/>
    </source>
</evidence>
<accession>A0A6V8HK87</accession>
<dbReference type="InterPro" id="IPR036236">
    <property type="entry name" value="Znf_C2H2_sf"/>
</dbReference>
<keyword evidence="1" id="KW-0862">Zinc</keyword>
<dbReference type="PROSITE" id="PS50157">
    <property type="entry name" value="ZINC_FINGER_C2H2_2"/>
    <property type="match status" value="1"/>
</dbReference>
<protein>
    <recommendedName>
        <fullName evidence="3">C2H2-type domain-containing protein</fullName>
    </recommendedName>
</protein>
<keyword evidence="1" id="KW-0479">Metal-binding</keyword>
<evidence type="ECO:0000313" key="4">
    <source>
        <dbReference type="EMBL" id="GAM38744.1"/>
    </source>
</evidence>
<dbReference type="Gene3D" id="3.30.160.60">
    <property type="entry name" value="Classic Zinc Finger"/>
    <property type="match status" value="2"/>
</dbReference>
<keyword evidence="1" id="KW-0863">Zinc-finger</keyword>
<dbReference type="EMBL" id="DF933829">
    <property type="protein sequence ID" value="GAM38744.1"/>
    <property type="molecule type" value="Genomic_DNA"/>
</dbReference>
<dbReference type="SMART" id="SM00355">
    <property type="entry name" value="ZnF_C2H2"/>
    <property type="match status" value="2"/>
</dbReference>
<reference evidence="5" key="1">
    <citation type="journal article" date="2015" name="Genome Announc.">
        <title>Draft genome sequence of Talaromyces cellulolyticus strain Y-94, a source of lignocellulosic biomass-degrading enzymes.</title>
        <authorList>
            <person name="Fujii T."/>
            <person name="Koike H."/>
            <person name="Sawayama S."/>
            <person name="Yano S."/>
            <person name="Inoue H."/>
        </authorList>
    </citation>
    <scope>NUCLEOTIDE SEQUENCE [LARGE SCALE GENOMIC DNA]</scope>
    <source>
        <strain evidence="5">Y-94</strain>
    </source>
</reference>
<dbReference type="AlphaFoldDB" id="A0A6V8HK87"/>